<dbReference type="EMBL" id="QHLQ01000005">
    <property type="protein sequence ID" value="NIZ60864.1"/>
    <property type="molecule type" value="Genomic_DNA"/>
</dbReference>
<proteinExistence type="predicted"/>
<feature type="domain" description="Tyr recombinase" evidence="3">
    <location>
        <begin position="158"/>
        <end position="336"/>
    </location>
</feature>
<dbReference type="InterPro" id="IPR050090">
    <property type="entry name" value="Tyrosine_recombinase_XerCD"/>
</dbReference>
<protein>
    <submittedName>
        <fullName evidence="4">Site-specific integrase</fullName>
    </submittedName>
</protein>
<keyword evidence="1" id="KW-0229">DNA integration</keyword>
<evidence type="ECO:0000313" key="4">
    <source>
        <dbReference type="EMBL" id="NIZ60864.1"/>
    </source>
</evidence>
<dbReference type="CDD" id="cd00796">
    <property type="entry name" value="INT_Rci_Hp1_C"/>
    <property type="match status" value="1"/>
</dbReference>
<accession>A0ABX0W5F0</accession>
<dbReference type="Proteomes" id="UP001429564">
    <property type="component" value="Unassembled WGS sequence"/>
</dbReference>
<keyword evidence="2" id="KW-0233">DNA recombination</keyword>
<evidence type="ECO:0000256" key="1">
    <source>
        <dbReference type="ARBA" id="ARBA00022908"/>
    </source>
</evidence>
<sequence length="357" mass="40106">MPFRTGKSKVYQYDIIVKGHRLRGSTGTDDFEKAKAVEADVRAEAKGAAQKQINADYSLSEALGTYFRDVSQHQPSAATTASQSKSLIAAMGGKTRITSLSNPDILAFVAKKRAKVSNATVNRQLQLLGRALRHMGKFYSVQIPELDFRAAQTKEAKERIRELSQDEQVRLFEHLPLDLHAPVKFCLMTGVRIATMTGLLWSDIHLDRREIEFRLKGGETMTFPISREMAAFLSALPKSNVISARRHVFTRINKNNLERIQIVAKGGVFNTQFRESLAKAGIEDFRFHDLRHTFATRMLRQTRDLKLVSKLLGHKSIETTSRYAHVLVDDMRSALDGFSPLSDGVPQSFPQTSKLSD</sequence>
<dbReference type="PROSITE" id="PS51898">
    <property type="entry name" value="TYR_RECOMBINASE"/>
    <property type="match status" value="1"/>
</dbReference>
<comment type="caution">
    <text evidence="4">The sequence shown here is derived from an EMBL/GenBank/DDBJ whole genome shotgun (WGS) entry which is preliminary data.</text>
</comment>
<reference evidence="4 5" key="1">
    <citation type="submission" date="2018-05" db="EMBL/GenBank/DDBJ databases">
        <authorList>
            <person name="Zhang Y.-J."/>
        </authorList>
    </citation>
    <scope>NUCLEOTIDE SEQUENCE [LARGE SCALE GENOMIC DNA]</scope>
    <source>
        <strain evidence="4 5">CY04</strain>
    </source>
</reference>
<dbReference type="Pfam" id="PF00589">
    <property type="entry name" value="Phage_integrase"/>
    <property type="match status" value="1"/>
</dbReference>
<dbReference type="PANTHER" id="PTHR30349">
    <property type="entry name" value="PHAGE INTEGRASE-RELATED"/>
    <property type="match status" value="1"/>
</dbReference>
<dbReference type="Gene3D" id="1.10.443.10">
    <property type="entry name" value="Intergrase catalytic core"/>
    <property type="match status" value="1"/>
</dbReference>
<keyword evidence="5" id="KW-1185">Reference proteome</keyword>
<dbReference type="RefSeq" id="WP_167683439.1">
    <property type="nucleotide sequence ID" value="NZ_QHLQ01000005.1"/>
</dbReference>
<dbReference type="InterPro" id="IPR011010">
    <property type="entry name" value="DNA_brk_join_enz"/>
</dbReference>
<evidence type="ECO:0000313" key="5">
    <source>
        <dbReference type="Proteomes" id="UP001429564"/>
    </source>
</evidence>
<dbReference type="InterPro" id="IPR013762">
    <property type="entry name" value="Integrase-like_cat_sf"/>
</dbReference>
<organism evidence="4 5">
    <name type="scientific">Parasedimentitalea denitrificans</name>
    <dbReference type="NCBI Taxonomy" id="2211118"/>
    <lineage>
        <taxon>Bacteria</taxon>
        <taxon>Pseudomonadati</taxon>
        <taxon>Pseudomonadota</taxon>
        <taxon>Alphaproteobacteria</taxon>
        <taxon>Rhodobacterales</taxon>
        <taxon>Paracoccaceae</taxon>
        <taxon>Parasedimentitalea</taxon>
    </lineage>
</organism>
<dbReference type="SUPFAM" id="SSF56349">
    <property type="entry name" value="DNA breaking-rejoining enzymes"/>
    <property type="match status" value="1"/>
</dbReference>
<gene>
    <name evidence="4" type="ORF">DL239_07745</name>
</gene>
<evidence type="ECO:0000256" key="2">
    <source>
        <dbReference type="ARBA" id="ARBA00023172"/>
    </source>
</evidence>
<dbReference type="PANTHER" id="PTHR30349:SF64">
    <property type="entry name" value="PROPHAGE INTEGRASE INTD-RELATED"/>
    <property type="match status" value="1"/>
</dbReference>
<evidence type="ECO:0000259" key="3">
    <source>
        <dbReference type="PROSITE" id="PS51898"/>
    </source>
</evidence>
<dbReference type="InterPro" id="IPR002104">
    <property type="entry name" value="Integrase_catalytic"/>
</dbReference>
<name>A0ABX0W5F0_9RHOB</name>